<comment type="similarity">
    <text evidence="2 11">Belongs to the shikimate kinase family.</text>
</comment>
<accession>A0A0X8K7Y5</accession>
<evidence type="ECO:0000256" key="4">
    <source>
        <dbReference type="ARBA" id="ARBA00022605"/>
    </source>
</evidence>
<sequence length="178" mass="20154">MECNQPKPLIILIGPMGAGKTTIGKLLAQQLGFTFYDSDQEIERVSGASISWIFEKEGEVGFRQRETRVLDKLTQLDHVVLATGGGAVTIAENHHFLKRGIIIYLRAEVDIQYERTCRDRNRPLLQIDNPKQKLTELFCKRDPIYQQLADITIVTGHSSPKKMVHDILLQLQDANITV</sequence>
<dbReference type="GO" id="GO:0000287">
    <property type="term" value="F:magnesium ion binding"/>
    <property type="evidence" value="ECO:0007669"/>
    <property type="project" value="UniProtKB-UniRule"/>
</dbReference>
<keyword evidence="4 11" id="KW-0028">Amino-acid biosynthesis</keyword>
<protein>
    <recommendedName>
        <fullName evidence="3 11">Shikimate kinase</fullName>
        <shortName evidence="11">SK</shortName>
        <ecNumber evidence="3 11">2.7.1.71</ecNumber>
    </recommendedName>
</protein>
<evidence type="ECO:0000256" key="3">
    <source>
        <dbReference type="ARBA" id="ARBA00012154"/>
    </source>
</evidence>
<dbReference type="PROSITE" id="PS01128">
    <property type="entry name" value="SHIKIMATE_KINASE"/>
    <property type="match status" value="1"/>
</dbReference>
<evidence type="ECO:0000256" key="7">
    <source>
        <dbReference type="ARBA" id="ARBA00022777"/>
    </source>
</evidence>
<name>A0A0X8K7Y5_FAUOS</name>
<keyword evidence="17" id="KW-1185">Reference proteome</keyword>
<evidence type="ECO:0000256" key="1">
    <source>
        <dbReference type="ARBA" id="ARBA00004842"/>
    </source>
</evidence>
<evidence type="ECO:0000256" key="2">
    <source>
        <dbReference type="ARBA" id="ARBA00006997"/>
    </source>
</evidence>
<dbReference type="EC" id="2.7.1.71" evidence="3 11"/>
<dbReference type="GO" id="GO:0005829">
    <property type="term" value="C:cytosol"/>
    <property type="evidence" value="ECO:0007669"/>
    <property type="project" value="TreeGrafter"/>
</dbReference>
<dbReference type="PANTHER" id="PTHR21087:SF16">
    <property type="entry name" value="SHIKIMATE KINASE 1, CHLOROPLASTIC"/>
    <property type="match status" value="1"/>
</dbReference>
<comment type="cofactor">
    <cofactor evidence="11">
        <name>Mg(2+)</name>
        <dbReference type="ChEBI" id="CHEBI:18420"/>
    </cofactor>
    <text evidence="11">Binds 1 Mg(2+) ion per subunit.</text>
</comment>
<dbReference type="Pfam" id="PF01202">
    <property type="entry name" value="SKI"/>
    <property type="match status" value="1"/>
</dbReference>
<gene>
    <name evidence="11 14" type="primary">aroK</name>
    <name evidence="13" type="ORF">A9299_01560</name>
    <name evidence="14" type="ORF">NCTC10465_01711</name>
    <name evidence="12" type="ORF">YHS_02895</name>
</gene>
<reference evidence="13 15" key="1">
    <citation type="submission" date="2016-06" db="EMBL/GenBank/DDBJ databases">
        <title>Draft genome of Moraxella osloensis CCUG 67237.</title>
        <authorList>
            <person name="Salva-Serra F."/>
            <person name="Engstrom-Jakobsson H."/>
            <person name="Thorell K."/>
            <person name="Gonzales-Siles L."/>
            <person name="Karlsson R."/>
            <person name="Boulund F."/>
            <person name="Engstrand L."/>
            <person name="Kristiansson E."/>
            <person name="Moore E."/>
        </authorList>
    </citation>
    <scope>NUCLEOTIDE SEQUENCE [LARGE SCALE GENOMIC DNA]</scope>
    <source>
        <strain evidence="13 15">CCUG 67237</strain>
    </source>
</reference>
<dbReference type="CDD" id="cd00464">
    <property type="entry name" value="SK"/>
    <property type="match status" value="1"/>
</dbReference>
<dbReference type="EMBL" id="LZMT01000034">
    <property type="protein sequence ID" value="OBX61961.1"/>
    <property type="molecule type" value="Genomic_DNA"/>
</dbReference>
<evidence type="ECO:0000256" key="8">
    <source>
        <dbReference type="ARBA" id="ARBA00022840"/>
    </source>
</evidence>
<evidence type="ECO:0000256" key="6">
    <source>
        <dbReference type="ARBA" id="ARBA00022741"/>
    </source>
</evidence>
<evidence type="ECO:0000256" key="5">
    <source>
        <dbReference type="ARBA" id="ARBA00022679"/>
    </source>
</evidence>
<evidence type="ECO:0000313" key="13">
    <source>
        <dbReference type="EMBL" id="OBX61961.1"/>
    </source>
</evidence>
<feature type="binding site" evidence="11">
    <location>
        <position position="122"/>
    </location>
    <ligand>
        <name>ATP</name>
        <dbReference type="ChEBI" id="CHEBI:30616"/>
    </ligand>
</feature>
<dbReference type="Gene3D" id="3.40.50.300">
    <property type="entry name" value="P-loop containing nucleotide triphosphate hydrolases"/>
    <property type="match status" value="1"/>
</dbReference>
<dbReference type="EMBL" id="UGPY01000001">
    <property type="protein sequence ID" value="STY97914.1"/>
    <property type="molecule type" value="Genomic_DNA"/>
</dbReference>
<keyword evidence="6 11" id="KW-0547">Nucleotide-binding</keyword>
<evidence type="ECO:0000313" key="12">
    <source>
        <dbReference type="EMBL" id="ATQ82865.1"/>
    </source>
</evidence>
<dbReference type="InterPro" id="IPR000623">
    <property type="entry name" value="Shikimate_kinase/TSH1"/>
</dbReference>
<keyword evidence="11" id="KW-0460">Magnesium</keyword>
<feature type="binding site" evidence="11">
    <location>
        <begin position="17"/>
        <end position="22"/>
    </location>
    <ligand>
        <name>ATP</name>
        <dbReference type="ChEBI" id="CHEBI:30616"/>
    </ligand>
</feature>
<dbReference type="HAMAP" id="MF_00109">
    <property type="entry name" value="Shikimate_kinase"/>
    <property type="match status" value="1"/>
</dbReference>
<dbReference type="PRINTS" id="PR01100">
    <property type="entry name" value="SHIKIMTKNASE"/>
</dbReference>
<organism evidence="14 17">
    <name type="scientific">Faucicola osloensis</name>
    <name type="common">Moraxella osloensis</name>
    <dbReference type="NCBI Taxonomy" id="34062"/>
    <lineage>
        <taxon>Bacteria</taxon>
        <taxon>Pseudomonadati</taxon>
        <taxon>Pseudomonadota</taxon>
        <taxon>Gammaproteobacteria</taxon>
        <taxon>Moraxellales</taxon>
        <taxon>Moraxellaceae</taxon>
        <taxon>Faucicola</taxon>
    </lineage>
</organism>
<dbReference type="PANTHER" id="PTHR21087">
    <property type="entry name" value="SHIKIMATE KINASE"/>
    <property type="match status" value="1"/>
</dbReference>
<keyword evidence="11" id="KW-0479">Metal-binding</keyword>
<dbReference type="GO" id="GO:0009073">
    <property type="term" value="P:aromatic amino acid family biosynthetic process"/>
    <property type="evidence" value="ECO:0007669"/>
    <property type="project" value="UniProtKB-KW"/>
</dbReference>
<dbReference type="GO" id="GO:0005524">
    <property type="term" value="F:ATP binding"/>
    <property type="evidence" value="ECO:0007669"/>
    <property type="project" value="UniProtKB-UniRule"/>
</dbReference>
<evidence type="ECO:0000256" key="10">
    <source>
        <dbReference type="ARBA" id="ARBA00048567"/>
    </source>
</evidence>
<feature type="binding site" evidence="11">
    <location>
        <position position="39"/>
    </location>
    <ligand>
        <name>substrate</name>
    </ligand>
</feature>
<dbReference type="InterPro" id="IPR023000">
    <property type="entry name" value="Shikimate_kinase_CS"/>
</dbReference>
<evidence type="ECO:0000313" key="14">
    <source>
        <dbReference type="EMBL" id="STY97914.1"/>
    </source>
</evidence>
<keyword evidence="8 11" id="KW-0067">ATP-binding</keyword>
<comment type="function">
    <text evidence="11">Catalyzes the specific phosphorylation of the 3-hydroxyl group of shikimic acid using ATP as a cosubstrate.</text>
</comment>
<dbReference type="AlphaFoldDB" id="A0A0X8K7Y5"/>
<feature type="binding site" evidence="11">
    <location>
        <position position="63"/>
    </location>
    <ligand>
        <name>substrate</name>
    </ligand>
</feature>
<proteinExistence type="inferred from homology"/>
<evidence type="ECO:0000313" key="15">
    <source>
        <dbReference type="Proteomes" id="UP000092509"/>
    </source>
</evidence>
<dbReference type="UniPathway" id="UPA00053">
    <property type="reaction ID" value="UER00088"/>
</dbReference>
<dbReference type="GO" id="GO:0008652">
    <property type="term" value="P:amino acid biosynthetic process"/>
    <property type="evidence" value="ECO:0007669"/>
    <property type="project" value="UniProtKB-KW"/>
</dbReference>
<comment type="catalytic activity">
    <reaction evidence="10 11">
        <text>shikimate + ATP = 3-phosphoshikimate + ADP + H(+)</text>
        <dbReference type="Rhea" id="RHEA:13121"/>
        <dbReference type="ChEBI" id="CHEBI:15378"/>
        <dbReference type="ChEBI" id="CHEBI:30616"/>
        <dbReference type="ChEBI" id="CHEBI:36208"/>
        <dbReference type="ChEBI" id="CHEBI:145989"/>
        <dbReference type="ChEBI" id="CHEBI:456216"/>
        <dbReference type="EC" id="2.7.1.71"/>
    </reaction>
</comment>
<dbReference type="SUPFAM" id="SSF52540">
    <property type="entry name" value="P-loop containing nucleoside triphosphate hydrolases"/>
    <property type="match status" value="1"/>
</dbReference>
<comment type="subunit">
    <text evidence="11">Monomer.</text>
</comment>
<feature type="binding site" evidence="11">
    <location>
        <position position="141"/>
    </location>
    <ligand>
        <name>substrate</name>
    </ligand>
</feature>
<reference evidence="12" key="2">
    <citation type="submission" date="2017-11" db="EMBL/GenBank/DDBJ databases">
        <title>Complete Genome Sequence from Moraxella oslensis YHS isolated from human skin.</title>
        <authorList>
            <person name="Lee K."/>
            <person name="Lim J.Y."/>
            <person name="Hwang I."/>
        </authorList>
    </citation>
    <scope>NUCLEOTIDE SEQUENCE</scope>
    <source>
        <strain evidence="12">YHS</strain>
    </source>
</reference>
<dbReference type="InterPro" id="IPR027417">
    <property type="entry name" value="P-loop_NTPase"/>
</dbReference>
<dbReference type="Proteomes" id="UP000255230">
    <property type="component" value="Unassembled WGS sequence"/>
</dbReference>
<evidence type="ECO:0000313" key="17">
    <source>
        <dbReference type="Proteomes" id="UP000255230"/>
    </source>
</evidence>
<comment type="subcellular location">
    <subcellularLocation>
        <location evidence="11">Cytoplasm</location>
    </subcellularLocation>
</comment>
<dbReference type="EMBL" id="CP024176">
    <property type="protein sequence ID" value="ATQ82865.1"/>
    <property type="molecule type" value="Genomic_DNA"/>
</dbReference>
<keyword evidence="7 11" id="KW-0418">Kinase</keyword>
<dbReference type="KEGG" id="mos:AXE82_09625"/>
<comment type="caution">
    <text evidence="11">Lacks conserved residue(s) required for the propagation of feature annotation.</text>
</comment>
<keyword evidence="9 11" id="KW-0057">Aromatic amino acid biosynthesis</keyword>
<comment type="pathway">
    <text evidence="1 11">Metabolic intermediate biosynthesis; chorismate biosynthesis; chorismate from D-erythrose 4-phosphate and phosphoenolpyruvate: step 5/7.</text>
</comment>
<dbReference type="InterPro" id="IPR031322">
    <property type="entry name" value="Shikimate/glucono_kinase"/>
</dbReference>
<keyword evidence="5 11" id="KW-0808">Transferase</keyword>
<dbReference type="GeneID" id="35778024"/>
<feature type="binding site" evidence="11">
    <location>
        <position position="85"/>
    </location>
    <ligand>
        <name>substrate</name>
    </ligand>
</feature>
<dbReference type="GO" id="GO:0009423">
    <property type="term" value="P:chorismate biosynthetic process"/>
    <property type="evidence" value="ECO:0007669"/>
    <property type="project" value="UniProtKB-UniRule"/>
</dbReference>
<evidence type="ECO:0000256" key="11">
    <source>
        <dbReference type="HAMAP-Rule" id="MF_00109"/>
    </source>
</evidence>
<reference evidence="16" key="3">
    <citation type="journal article" date="2018" name="Genome Announc.">
        <title>Complete Genome Sequences of Three Moraxella osloensis Strains Isolated from Human Skin.</title>
        <authorList>
            <person name="Lim J.Y."/>
            <person name="Hwang I."/>
            <person name="Ganzorig M."/>
            <person name="Huang S.L."/>
            <person name="Cho G.S."/>
            <person name="Franz C.M.A.P."/>
            <person name="Lee K."/>
        </authorList>
    </citation>
    <scope>NUCLEOTIDE SEQUENCE [LARGE SCALE GENOMIC DNA]</scope>
    <source>
        <strain evidence="16">YHS</strain>
    </source>
</reference>
<feature type="binding site" evidence="11">
    <location>
        <position position="21"/>
    </location>
    <ligand>
        <name>Mg(2+)</name>
        <dbReference type="ChEBI" id="CHEBI:18420"/>
    </ligand>
</feature>
<dbReference type="RefSeq" id="WP_062334134.1">
    <property type="nucleotide sequence ID" value="NZ_CBCRZU010000002.1"/>
</dbReference>
<evidence type="ECO:0000256" key="9">
    <source>
        <dbReference type="ARBA" id="ARBA00023141"/>
    </source>
</evidence>
<evidence type="ECO:0000313" key="16">
    <source>
        <dbReference type="Proteomes" id="UP000229521"/>
    </source>
</evidence>
<dbReference type="GO" id="GO:0004765">
    <property type="term" value="F:shikimate kinase activity"/>
    <property type="evidence" value="ECO:0007669"/>
    <property type="project" value="UniProtKB-UniRule"/>
</dbReference>
<keyword evidence="11" id="KW-0963">Cytoplasm</keyword>
<reference evidence="14 17" key="4">
    <citation type="submission" date="2018-06" db="EMBL/GenBank/DDBJ databases">
        <authorList>
            <consortium name="Pathogen Informatics"/>
            <person name="Doyle S."/>
        </authorList>
    </citation>
    <scope>NUCLEOTIDE SEQUENCE [LARGE SCALE GENOMIC DNA]</scope>
    <source>
        <strain evidence="14 17">NCTC10465</strain>
    </source>
</reference>